<proteinExistence type="predicted"/>
<dbReference type="KEGG" id="mpq:ABA45_06125"/>
<reference evidence="3 4" key="1">
    <citation type="submission" date="2015-05" db="EMBL/GenBank/DDBJ databases">
        <title>Complete genome of Marinobacter psychrophilus strain 20041T isolated from sea-ice of the Canadian Basin.</title>
        <authorList>
            <person name="Song L."/>
            <person name="Ren L."/>
            <person name="Yu Y."/>
            <person name="Wang X."/>
        </authorList>
    </citation>
    <scope>NUCLEOTIDE SEQUENCE [LARGE SCALE GENOMIC DNA]</scope>
    <source>
        <strain evidence="3 4">20041</strain>
    </source>
</reference>
<name>A0A0H4I2M7_9GAMM</name>
<gene>
    <name evidence="3" type="ORF">ABA45_06125</name>
</gene>
<evidence type="ECO:0000313" key="4">
    <source>
        <dbReference type="Proteomes" id="UP000036406"/>
    </source>
</evidence>
<evidence type="ECO:0000259" key="2">
    <source>
        <dbReference type="Pfam" id="PF00857"/>
    </source>
</evidence>
<dbReference type="RefSeq" id="WP_048384756.1">
    <property type="nucleotide sequence ID" value="NZ_CP011494.1"/>
</dbReference>
<dbReference type="InterPro" id="IPR036380">
    <property type="entry name" value="Isochorismatase-like_sf"/>
</dbReference>
<feature type="domain" description="Isochorismatase-like" evidence="2">
    <location>
        <begin position="4"/>
        <end position="155"/>
    </location>
</feature>
<evidence type="ECO:0000313" key="3">
    <source>
        <dbReference type="EMBL" id="AKO52058.1"/>
    </source>
</evidence>
<protein>
    <submittedName>
        <fullName evidence="3">Isochorismatase</fullName>
    </submittedName>
</protein>
<organism evidence="3 4">
    <name type="scientific">Marinobacter psychrophilus</name>
    <dbReference type="NCBI Taxonomy" id="330734"/>
    <lineage>
        <taxon>Bacteria</taxon>
        <taxon>Pseudomonadati</taxon>
        <taxon>Pseudomonadota</taxon>
        <taxon>Gammaproteobacteria</taxon>
        <taxon>Pseudomonadales</taxon>
        <taxon>Marinobacteraceae</taxon>
        <taxon>Marinobacter</taxon>
    </lineage>
</organism>
<dbReference type="PATRIC" id="fig|330734.3.peg.1297"/>
<dbReference type="InterPro" id="IPR000868">
    <property type="entry name" value="Isochorismatase-like_dom"/>
</dbReference>
<keyword evidence="4" id="KW-1185">Reference proteome</keyword>
<dbReference type="EMBL" id="CP011494">
    <property type="protein sequence ID" value="AKO52058.1"/>
    <property type="molecule type" value="Genomic_DNA"/>
</dbReference>
<dbReference type="SUPFAM" id="SSF52499">
    <property type="entry name" value="Isochorismatase-like hydrolases"/>
    <property type="match status" value="1"/>
</dbReference>
<dbReference type="Proteomes" id="UP000036406">
    <property type="component" value="Chromosome"/>
</dbReference>
<dbReference type="GO" id="GO:0016787">
    <property type="term" value="F:hydrolase activity"/>
    <property type="evidence" value="ECO:0007669"/>
    <property type="project" value="UniProtKB-KW"/>
</dbReference>
<dbReference type="Pfam" id="PF00857">
    <property type="entry name" value="Isochorismatase"/>
    <property type="match status" value="1"/>
</dbReference>
<dbReference type="PANTHER" id="PTHR43540">
    <property type="entry name" value="PEROXYUREIDOACRYLATE/UREIDOACRYLATE AMIDOHYDROLASE-RELATED"/>
    <property type="match status" value="1"/>
</dbReference>
<dbReference type="PANTHER" id="PTHR43540:SF1">
    <property type="entry name" value="ISOCHORISMATASE HYDROLASE"/>
    <property type="match status" value="1"/>
</dbReference>
<sequence length="183" mass="19813">MTKTALIIVDMQNDYFPEGKWTLNGVEAAAENVAKVLAYFRERQQPVIHVRHEFASSDAPFFVPGTDGANIRASLAPADGEFQVLKHEVNSFKGTKLQALLQREQITHLVIAGAMSHICIDAITRAAGDMGYANVVLHDACATLDAEFNGVKVPAEHVHAAFMAGLAFAYAEVIATDAFLTRA</sequence>
<dbReference type="Gene3D" id="3.40.50.850">
    <property type="entry name" value="Isochorismatase-like"/>
    <property type="match status" value="1"/>
</dbReference>
<evidence type="ECO:0000256" key="1">
    <source>
        <dbReference type="ARBA" id="ARBA00022801"/>
    </source>
</evidence>
<keyword evidence="1" id="KW-0378">Hydrolase</keyword>
<dbReference type="CDD" id="cd01014">
    <property type="entry name" value="nicotinamidase_related"/>
    <property type="match status" value="1"/>
</dbReference>
<accession>A0A0H4I2M7</accession>
<dbReference type="InterPro" id="IPR050272">
    <property type="entry name" value="Isochorismatase-like_hydrls"/>
</dbReference>
<dbReference type="STRING" id="330734.ABA45_06125"/>
<dbReference type="AlphaFoldDB" id="A0A0H4I2M7"/>